<accession>A0AAU7QET6</accession>
<keyword evidence="4" id="KW-0804">Transcription</keyword>
<keyword evidence="3" id="KW-0238">DNA-binding</keyword>
<dbReference type="PANTHER" id="PTHR11019">
    <property type="entry name" value="HTH-TYPE TRANSCRIPTIONAL REGULATOR NIMR"/>
    <property type="match status" value="1"/>
</dbReference>
<dbReference type="SUPFAM" id="SSF46689">
    <property type="entry name" value="Homeodomain-like"/>
    <property type="match status" value="2"/>
</dbReference>
<dbReference type="PANTHER" id="PTHR11019:SF199">
    <property type="entry name" value="HTH-TYPE TRANSCRIPTIONAL REGULATOR NIMR"/>
    <property type="match status" value="1"/>
</dbReference>
<evidence type="ECO:0000313" key="6">
    <source>
        <dbReference type="EMBL" id="XBS71658.1"/>
    </source>
</evidence>
<evidence type="ECO:0000256" key="3">
    <source>
        <dbReference type="ARBA" id="ARBA00023125"/>
    </source>
</evidence>
<dbReference type="GO" id="GO:0003700">
    <property type="term" value="F:DNA-binding transcription factor activity"/>
    <property type="evidence" value="ECO:0007669"/>
    <property type="project" value="InterPro"/>
</dbReference>
<keyword evidence="1" id="KW-0678">Repressor</keyword>
<dbReference type="Gene3D" id="1.10.10.60">
    <property type="entry name" value="Homeodomain-like"/>
    <property type="match status" value="1"/>
</dbReference>
<dbReference type="SMART" id="SM00342">
    <property type="entry name" value="HTH_ARAC"/>
    <property type="match status" value="1"/>
</dbReference>
<dbReference type="Pfam" id="PF12833">
    <property type="entry name" value="HTH_18"/>
    <property type="match status" value="1"/>
</dbReference>
<evidence type="ECO:0000256" key="1">
    <source>
        <dbReference type="ARBA" id="ARBA00022491"/>
    </source>
</evidence>
<dbReference type="EMBL" id="CP157947">
    <property type="protein sequence ID" value="XBS71658.1"/>
    <property type="molecule type" value="Genomic_DNA"/>
</dbReference>
<gene>
    <name evidence="6" type="ORF">ABK905_12615</name>
</gene>
<dbReference type="PROSITE" id="PS01124">
    <property type="entry name" value="HTH_ARAC_FAMILY_2"/>
    <property type="match status" value="1"/>
</dbReference>
<dbReference type="InterPro" id="IPR018060">
    <property type="entry name" value="HTH_AraC"/>
</dbReference>
<dbReference type="FunFam" id="1.10.10.60:FF:000132">
    <property type="entry name" value="AraC family transcriptional regulator"/>
    <property type="match status" value="1"/>
</dbReference>
<dbReference type="AlphaFoldDB" id="A0AAU7QET6"/>
<proteinExistence type="predicted"/>
<organism evidence="6">
    <name type="scientific">Acerihabitans sp. KWT182</name>
    <dbReference type="NCBI Taxonomy" id="3157919"/>
    <lineage>
        <taxon>Bacteria</taxon>
        <taxon>Pseudomonadati</taxon>
        <taxon>Pseudomonadota</taxon>
        <taxon>Gammaproteobacteria</taxon>
        <taxon>Enterobacterales</taxon>
        <taxon>Pectobacteriaceae</taxon>
        <taxon>Acerihabitans</taxon>
    </lineage>
</organism>
<dbReference type="InterPro" id="IPR018062">
    <property type="entry name" value="HTH_AraC-typ_CS"/>
</dbReference>
<dbReference type="PROSITE" id="PS00041">
    <property type="entry name" value="HTH_ARAC_FAMILY_1"/>
    <property type="match status" value="1"/>
</dbReference>
<protein>
    <submittedName>
        <fullName evidence="6">AraC family transcriptional regulator</fullName>
    </submittedName>
</protein>
<dbReference type="InterPro" id="IPR009057">
    <property type="entry name" value="Homeodomain-like_sf"/>
</dbReference>
<evidence type="ECO:0000256" key="2">
    <source>
        <dbReference type="ARBA" id="ARBA00023015"/>
    </source>
</evidence>
<name>A0AAU7QET6_9GAMM</name>
<sequence>MILISKMMHYLMEGLTPPLAEGEPRERYDLMLPLLLHELNNAAPGVAGFLPFPRERRLRAVTRILTQDPGNDDTLEQLSAGVGATPRTLSRLFRHDTGLTFAQWRQQLKVMESISLLAQGRSVEEIARKLGYFNGSALIAMFRKTVGDTPQRYYNALGE</sequence>
<reference evidence="6" key="1">
    <citation type="submission" date="2024-06" db="EMBL/GenBank/DDBJ databases">
        <authorList>
            <person name="Coelho C."/>
            <person name="Bento M."/>
            <person name="Garcia E."/>
            <person name="Camelo A."/>
            <person name="Brandao I."/>
            <person name="Espirito Santo C."/>
            <person name="Trovao J."/>
            <person name="Verissimo A."/>
            <person name="Costa J."/>
            <person name="Tiago I."/>
        </authorList>
    </citation>
    <scope>NUCLEOTIDE SEQUENCE</scope>
    <source>
        <strain evidence="6">KWT182</strain>
    </source>
</reference>
<evidence type="ECO:0000256" key="4">
    <source>
        <dbReference type="ARBA" id="ARBA00023163"/>
    </source>
</evidence>
<evidence type="ECO:0000259" key="5">
    <source>
        <dbReference type="PROSITE" id="PS01124"/>
    </source>
</evidence>
<dbReference type="GO" id="GO:0043565">
    <property type="term" value="F:sequence-specific DNA binding"/>
    <property type="evidence" value="ECO:0007669"/>
    <property type="project" value="InterPro"/>
</dbReference>
<feature type="domain" description="HTH araC/xylS-type" evidence="5">
    <location>
        <begin position="59"/>
        <end position="156"/>
    </location>
</feature>
<keyword evidence="2" id="KW-0805">Transcription regulation</keyword>